<name>A0A4P6K544_KTERU</name>
<organism evidence="2 3">
    <name type="scientific">Ktedonosporobacter rubrisoli</name>
    <dbReference type="NCBI Taxonomy" id="2509675"/>
    <lineage>
        <taxon>Bacteria</taxon>
        <taxon>Bacillati</taxon>
        <taxon>Chloroflexota</taxon>
        <taxon>Ktedonobacteria</taxon>
        <taxon>Ktedonobacterales</taxon>
        <taxon>Ktedonosporobacteraceae</taxon>
        <taxon>Ktedonosporobacter</taxon>
    </lineage>
</organism>
<dbReference type="SUPFAM" id="SSF50978">
    <property type="entry name" value="WD40 repeat-like"/>
    <property type="match status" value="1"/>
</dbReference>
<reference evidence="2 3" key="1">
    <citation type="submission" date="2019-01" db="EMBL/GenBank/DDBJ databases">
        <title>Ktedonosporobacter rubrisoli SCAWS-G2.</title>
        <authorList>
            <person name="Huang Y."/>
            <person name="Yan B."/>
        </authorList>
    </citation>
    <scope>NUCLEOTIDE SEQUENCE [LARGE SCALE GENOMIC DNA]</scope>
    <source>
        <strain evidence="2 3">SCAWS-G2</strain>
    </source>
</reference>
<dbReference type="Proteomes" id="UP000290365">
    <property type="component" value="Chromosome"/>
</dbReference>
<dbReference type="PROSITE" id="PS50082">
    <property type="entry name" value="WD_REPEATS_2"/>
    <property type="match status" value="1"/>
</dbReference>
<dbReference type="SMART" id="SM00320">
    <property type="entry name" value="WD40"/>
    <property type="match status" value="1"/>
</dbReference>
<dbReference type="EMBL" id="CP035758">
    <property type="protein sequence ID" value="QBD83205.1"/>
    <property type="molecule type" value="Genomic_DNA"/>
</dbReference>
<keyword evidence="3" id="KW-1185">Reference proteome</keyword>
<evidence type="ECO:0000256" key="1">
    <source>
        <dbReference type="PROSITE-ProRule" id="PRU00221"/>
    </source>
</evidence>
<evidence type="ECO:0000313" key="3">
    <source>
        <dbReference type="Proteomes" id="UP000290365"/>
    </source>
</evidence>
<proteinExistence type="predicted"/>
<dbReference type="OrthoDB" id="226265at2"/>
<dbReference type="AlphaFoldDB" id="A0A4P6K544"/>
<gene>
    <name evidence="2" type="ORF">EPA93_47495</name>
</gene>
<dbReference type="Gene3D" id="2.130.10.10">
    <property type="entry name" value="YVTN repeat-like/Quinoprotein amine dehydrogenase"/>
    <property type="match status" value="1"/>
</dbReference>
<dbReference type="PROSITE" id="PS50294">
    <property type="entry name" value="WD_REPEATS_REGION"/>
    <property type="match status" value="1"/>
</dbReference>
<dbReference type="RefSeq" id="WP_129894271.1">
    <property type="nucleotide sequence ID" value="NZ_CP035758.1"/>
</dbReference>
<dbReference type="InterPro" id="IPR015943">
    <property type="entry name" value="WD40/YVTN_repeat-like_dom_sf"/>
</dbReference>
<feature type="repeat" description="WD" evidence="1">
    <location>
        <begin position="14"/>
        <end position="50"/>
    </location>
</feature>
<dbReference type="InterPro" id="IPR001680">
    <property type="entry name" value="WD40_rpt"/>
</dbReference>
<dbReference type="KEGG" id="kbs:EPA93_47495"/>
<keyword evidence="1" id="KW-0853">WD repeat</keyword>
<sequence>MNDASVQSMIFGKTGGHSSTIIDIAWSPNGRYLATTSYDKTVIIWQVDGA</sequence>
<evidence type="ECO:0000313" key="2">
    <source>
        <dbReference type="EMBL" id="QBD83205.1"/>
    </source>
</evidence>
<dbReference type="Pfam" id="PF00400">
    <property type="entry name" value="WD40"/>
    <property type="match status" value="1"/>
</dbReference>
<dbReference type="InterPro" id="IPR036322">
    <property type="entry name" value="WD40_repeat_dom_sf"/>
</dbReference>
<accession>A0A4P6K544</accession>
<protein>
    <submittedName>
        <fullName evidence="2">Uncharacterized protein</fullName>
    </submittedName>
</protein>